<evidence type="ECO:0000313" key="2">
    <source>
        <dbReference type="EMBL" id="CAD6448042.1"/>
    </source>
</evidence>
<feature type="region of interest" description="Disordered" evidence="1">
    <location>
        <begin position="88"/>
        <end position="155"/>
    </location>
</feature>
<dbReference type="PANTHER" id="PTHR37535:SF4">
    <property type="entry name" value="FLUG DOMAIN-CONTAINING PROTEIN"/>
    <property type="match status" value="1"/>
</dbReference>
<evidence type="ECO:0000313" key="3">
    <source>
        <dbReference type="Proteomes" id="UP000624404"/>
    </source>
</evidence>
<sequence length="454" mass="51537">MLYRRFNSTFVNVNDSNEVVKYINGTLKDKFGLDTTAKAKPVAGPDDLLLLLVQYWARDESVFPTEDDRHDVATIMLFQSYTGGRPTEFVHSSKGKAGEDPLGKVEIDKDVQPRESSHHDCDDKSDTEDADDSEYDKLDDDMDCRGDPNSGYSTDETDIAMAENTDESLTIEISGSRESVPQTCTSVKHDEFGEAIRQYKALCYEDICLWIVQNPRPGGRDLLAMEVHLRHHKGVDNKPKPTTFLFRENPLPILCPIFHILTRAIRDDAILVDGYTFAEPFFTTDLGGQGMKAMKVHWKPEWLKRPIFRRSVCSVNGWVKSKTEPMIYSIYAFYIDLLGKDTGFENKLTSYCFRRGTANAVDGVASDAFRDQVMRHDPFTGVFNGAYINNIVRFNIQDAFLESVIFDDGLTRAFIYMSIRCNLGVLKEVPTEMMKSLLAVDPDVVDLERQFKKL</sequence>
<dbReference type="AlphaFoldDB" id="A0A8H2W0C1"/>
<dbReference type="Proteomes" id="UP000624404">
    <property type="component" value="Unassembled WGS sequence"/>
</dbReference>
<accession>A0A8H2W0C1</accession>
<gene>
    <name evidence="2" type="ORF">SCLTRI_LOCUS7834</name>
</gene>
<dbReference type="InterPro" id="IPR021842">
    <property type="entry name" value="DUF3435"/>
</dbReference>
<organism evidence="2 3">
    <name type="scientific">Sclerotinia trifoliorum</name>
    <dbReference type="NCBI Taxonomy" id="28548"/>
    <lineage>
        <taxon>Eukaryota</taxon>
        <taxon>Fungi</taxon>
        <taxon>Dikarya</taxon>
        <taxon>Ascomycota</taxon>
        <taxon>Pezizomycotina</taxon>
        <taxon>Leotiomycetes</taxon>
        <taxon>Helotiales</taxon>
        <taxon>Sclerotiniaceae</taxon>
        <taxon>Sclerotinia</taxon>
    </lineage>
</organism>
<reference evidence="2" key="1">
    <citation type="submission" date="2020-10" db="EMBL/GenBank/DDBJ databases">
        <authorList>
            <person name="Kusch S."/>
        </authorList>
    </citation>
    <scope>NUCLEOTIDE SEQUENCE</scope>
    <source>
        <strain evidence="2">SwB9</strain>
    </source>
</reference>
<feature type="compositionally biased region" description="Basic and acidic residues" evidence="1">
    <location>
        <begin position="96"/>
        <end position="124"/>
    </location>
</feature>
<protein>
    <submittedName>
        <fullName evidence="2">A7f6baa6-02c0-4026-babe-950b6c0b476a</fullName>
    </submittedName>
</protein>
<comment type="caution">
    <text evidence="2">The sequence shown here is derived from an EMBL/GenBank/DDBJ whole genome shotgun (WGS) entry which is preliminary data.</text>
</comment>
<evidence type="ECO:0000256" key="1">
    <source>
        <dbReference type="SAM" id="MobiDB-lite"/>
    </source>
</evidence>
<dbReference type="EMBL" id="CAJHIA010000030">
    <property type="protein sequence ID" value="CAD6448042.1"/>
    <property type="molecule type" value="Genomic_DNA"/>
</dbReference>
<feature type="compositionally biased region" description="Acidic residues" evidence="1">
    <location>
        <begin position="125"/>
        <end position="142"/>
    </location>
</feature>
<dbReference type="OrthoDB" id="4485682at2759"/>
<keyword evidence="3" id="KW-1185">Reference proteome</keyword>
<dbReference type="PANTHER" id="PTHR37535">
    <property type="entry name" value="FLUG DOMAIN PROTEIN"/>
    <property type="match status" value="1"/>
</dbReference>
<dbReference type="Pfam" id="PF11917">
    <property type="entry name" value="DUF3435"/>
    <property type="match status" value="1"/>
</dbReference>
<name>A0A8H2W0C1_9HELO</name>
<proteinExistence type="predicted"/>